<reference evidence="2 3" key="1">
    <citation type="submission" date="2017-02" db="EMBL/GenBank/DDBJ databases">
        <authorList>
            <person name="Peterson S.W."/>
        </authorList>
    </citation>
    <scope>NUCLEOTIDE SEQUENCE [LARGE SCALE GENOMIC DNA]</scope>
    <source>
        <strain evidence="2 3">ATCC BAA-1030</strain>
    </source>
</reference>
<accession>A0A1T4L2S1</accession>
<keyword evidence="1" id="KW-1133">Transmembrane helix</keyword>
<dbReference type="STRING" id="263852.SAMN02745116_00510"/>
<keyword evidence="1" id="KW-0812">Transmembrane</keyword>
<organism evidence="2 3">
    <name type="scientific">Pilibacter termitis</name>
    <dbReference type="NCBI Taxonomy" id="263852"/>
    <lineage>
        <taxon>Bacteria</taxon>
        <taxon>Bacillati</taxon>
        <taxon>Bacillota</taxon>
        <taxon>Bacilli</taxon>
        <taxon>Lactobacillales</taxon>
        <taxon>Enterococcaceae</taxon>
        <taxon>Pilibacter</taxon>
    </lineage>
</organism>
<name>A0A1T4L2S1_9ENTE</name>
<evidence type="ECO:0000313" key="3">
    <source>
        <dbReference type="Proteomes" id="UP000190328"/>
    </source>
</evidence>
<dbReference type="Proteomes" id="UP000190328">
    <property type="component" value="Unassembled WGS sequence"/>
</dbReference>
<gene>
    <name evidence="2" type="ORF">SAMN02745116_00510</name>
</gene>
<keyword evidence="1" id="KW-0472">Membrane</keyword>
<keyword evidence="3" id="KW-1185">Reference proteome</keyword>
<protein>
    <submittedName>
        <fullName evidence="2">Uncharacterized protein</fullName>
    </submittedName>
</protein>
<dbReference type="AlphaFoldDB" id="A0A1T4L2S1"/>
<sequence>MFVDMMMLIFMVIGFLSFGVVFVLSILGMFTNFDLKSKRKCPTSNVTILPITDRECHELKKIA</sequence>
<dbReference type="EMBL" id="FUXI01000004">
    <property type="protein sequence ID" value="SJZ49015.1"/>
    <property type="molecule type" value="Genomic_DNA"/>
</dbReference>
<feature type="transmembrane region" description="Helical" evidence="1">
    <location>
        <begin position="6"/>
        <end position="30"/>
    </location>
</feature>
<evidence type="ECO:0000256" key="1">
    <source>
        <dbReference type="SAM" id="Phobius"/>
    </source>
</evidence>
<proteinExistence type="predicted"/>
<evidence type="ECO:0000313" key="2">
    <source>
        <dbReference type="EMBL" id="SJZ49015.1"/>
    </source>
</evidence>